<evidence type="ECO:0000313" key="2">
    <source>
        <dbReference type="EMBL" id="SAM67641.1"/>
    </source>
</evidence>
<feature type="coiled-coil region" evidence="1">
    <location>
        <begin position="466"/>
        <end position="498"/>
    </location>
</feature>
<gene>
    <name evidence="2" type="ORF">CHUV0807_1827</name>
</gene>
<proteinExistence type="predicted"/>
<protein>
    <submittedName>
        <fullName evidence="2">Uncharacterized protein</fullName>
    </submittedName>
</protein>
<organism evidence="2 3">
    <name type="scientific">Cardiobacterium hominis</name>
    <dbReference type="NCBI Taxonomy" id="2718"/>
    <lineage>
        <taxon>Bacteria</taxon>
        <taxon>Pseudomonadati</taxon>
        <taxon>Pseudomonadota</taxon>
        <taxon>Gammaproteobacteria</taxon>
        <taxon>Cardiobacteriales</taxon>
        <taxon>Cardiobacteriaceae</taxon>
        <taxon>Cardiobacterium</taxon>
    </lineage>
</organism>
<dbReference type="Gene3D" id="3.40.50.1220">
    <property type="entry name" value="TPP-binding domain"/>
    <property type="match status" value="1"/>
</dbReference>
<keyword evidence="1" id="KW-0175">Coiled coil</keyword>
<dbReference type="Pfam" id="PF13289">
    <property type="entry name" value="SIR2_2"/>
    <property type="match status" value="1"/>
</dbReference>
<reference evidence="3" key="1">
    <citation type="submission" date="2016-04" db="EMBL/GenBank/DDBJ databases">
        <authorList>
            <person name="Tagini F."/>
        </authorList>
    </citation>
    <scope>NUCLEOTIDE SEQUENCE [LARGE SCALE GENOMIC DNA]</scope>
    <source>
        <strain evidence="3">CHUV0807</strain>
    </source>
</reference>
<dbReference type="EMBL" id="FKLO01000063">
    <property type="protein sequence ID" value="SAM67641.1"/>
    <property type="molecule type" value="Genomic_DNA"/>
</dbReference>
<name>A0A1C3H5G5_9GAMM</name>
<dbReference type="SUPFAM" id="SSF52467">
    <property type="entry name" value="DHS-like NAD/FAD-binding domain"/>
    <property type="match status" value="1"/>
</dbReference>
<dbReference type="NCBIfam" id="NF041818">
    <property type="entry name" value="Dsr1"/>
    <property type="match status" value="1"/>
</dbReference>
<sequence length="1298" mass="150834">MLFFLQSTTLIENILNLGGYMQFIANGPDIPDKLLQSHEEGKLAFFCGAGISYPAGLPGFKGLVEDIYNLCGTNRLDIEEDAFKRGQYDIVLELLERRLPGGRIKVRQALVEALKPNLDREGAVNTHASLLKLARDKEDKLRLVTTNFDRLFHIAAEQNKQLFQTYVAPNLPVPKKSRWDGVVYLHGLLPDNQGSLIDNLLNQLVISSGDFGLAYLSERWAARFVSDLLHNYDVCFVGYSINDPVLRYMIDAMAAERTLGENTPQAWAFVSHESGQETKITGEWTAKGVTPILYQTEGNSHLLLHNTLHKWAEIYHNGILGKEHIIATHALMHPAKSTQQDDFVGRVLWALSDPSGLPAKRFAELNPSPPLDWLFEVFSNEDLCSRILIHLGFSSCSKEEKSSSKFNLVRRPTLQLDSQPIFLASWKADDSKWDKVIDHIARWLTNHYLDDPRLILWIAKQGGELHESWRELIENRLNKLAELNKENKNDELDDIRQRSPKAIPRPIMRTLWSFYLSKRVGLSFDDYDLFRWRERVKQDGLTAMLRMELRELLTPRLLIRDSFFLYERDMEPQNNIEDIWQYLNWDWGLAIEHQALYCSYFSDDVWKNFLPKLISELQQLLLEALDLMRELDDADDFKDKSFIHMQSISPHRQNSDLHGWTLLIELLRDAWQEINIGNIEQAAWIAQSWFSIPYPTFKRLAFFAASKNEEISSQQWVDWLLQDNAWWLWHIGVQREKFRLLVERGMSLTGDIQEKLENAILAGPPREMYREDLEESEWQEIKERKIWLHLAKLQSSGLTLGAGAIQQLKALSDNYPEWKLANNERDEFSIWTTGTGEPDFEDNRHIEEAPQTQDGLVCWLRQPKIDNRPFYEDNWKEVCRLNFSHAFSALYTLAENNEWPIARWRDALYIWSKDDLITKSWENVAPVIKNVPDTILKELSHNVACWLEKSSKIYKENQDILLELCRRILELSSTIKDDDFSAQSSFNKAINHPVGLITEALINIQSSHHPEDNEGILSEIKPMFTDICNTNKVNLQAGRVILSTQLVFLFRLDPSWTKAHLLLLLDWANPEEARVAWTGFLFSPRPYIPLWQEIKPQFLETAKHCAELIEHPEQYAIFLTHMALDPMDGYKLDDFSQAMAHLPKEGLEECARTLLQAFDSIAEVQRKAYWEEHIVPFWQKVWPKKRELATPEISAMLFRMILIEPEIFPDTFDLIKDWLQPHKCRSGLLELSRSGLCKQYPDLVLELLNLIIPEEITGFYGLADYLRACLDEIRSTDANLVNDPRYRRLDEFERKNRL</sequence>
<dbReference type="Proteomes" id="UP000190837">
    <property type="component" value="Unassembled WGS sequence"/>
</dbReference>
<dbReference type="InterPro" id="IPR029035">
    <property type="entry name" value="DHS-like_NAD/FAD-binding_dom"/>
</dbReference>
<evidence type="ECO:0000313" key="3">
    <source>
        <dbReference type="Proteomes" id="UP000190837"/>
    </source>
</evidence>
<accession>A0A1C3H5G5</accession>
<evidence type="ECO:0000256" key="1">
    <source>
        <dbReference type="SAM" id="Coils"/>
    </source>
</evidence>